<organism evidence="1">
    <name type="scientific">Serratia marcescens SM39</name>
    <dbReference type="NCBI Taxonomy" id="1334564"/>
    <lineage>
        <taxon>Bacteria</taxon>
        <taxon>Pseudomonadati</taxon>
        <taxon>Pseudomonadota</taxon>
        <taxon>Gammaproteobacteria</taxon>
        <taxon>Enterobacterales</taxon>
        <taxon>Yersiniaceae</taxon>
        <taxon>Serratia</taxon>
    </lineage>
</organism>
<protein>
    <submittedName>
        <fullName evidence="1">Uncharacterized protein</fullName>
    </submittedName>
</protein>
<evidence type="ECO:0000313" key="1">
    <source>
        <dbReference type="EMBL" id="BAO33271.1"/>
    </source>
</evidence>
<gene>
    <name evidence="1" type="ORF">SM39_1225</name>
</gene>
<dbReference type="AlphaFoldDB" id="A0AAT9F2I7"/>
<sequence>MAMDIETHNLSAELALWQRHDDAGQRDQFEAAATHGYSDEAIEVFTRIDGTAADTRDRLLMAVMMATPDTLQQRQRELYSWYCDNVKAVAREKF</sequence>
<dbReference type="KEGG" id="smar:SM39_1225"/>
<accession>A0AAT9F2I7</accession>
<proteinExistence type="predicted"/>
<name>A0AAT9F2I7_SERMA</name>
<dbReference type="EMBL" id="AP013063">
    <property type="protein sequence ID" value="BAO33271.1"/>
    <property type="molecule type" value="Genomic_DNA"/>
</dbReference>
<reference evidence="1" key="1">
    <citation type="journal article" date="2014" name="Genome Biol. Evol.">
        <title>Genome evolution and plasticity of Serratia marcescens, an important multidrug-resistant nosocomial pathogen.</title>
        <authorList>
            <person name="Iguchi A."/>
            <person name="Nagaya Y."/>
            <person name="Pradel E."/>
            <person name="Ooka T."/>
            <person name="Ogura Y."/>
            <person name="Katsura K."/>
            <person name="Kurokawa K."/>
            <person name="Oshima K."/>
            <person name="Hattori M."/>
            <person name="Parkhill J."/>
            <person name="Sebaihia M."/>
            <person name="Coulthurst S.J."/>
            <person name="Gotoh N."/>
            <person name="Thomson N.R."/>
            <person name="Ewbank J.J."/>
            <person name="Hayashi T."/>
        </authorList>
    </citation>
    <scope>NUCLEOTIDE SEQUENCE</scope>
    <source>
        <strain evidence="1">SM39</strain>
    </source>
</reference>